<comment type="caution">
    <text evidence="1">The sequence shown here is derived from an EMBL/GenBank/DDBJ whole genome shotgun (WGS) entry which is preliminary data.</text>
</comment>
<dbReference type="RefSeq" id="WP_315726500.1">
    <property type="nucleotide sequence ID" value="NZ_JAVUPU010000005.1"/>
</dbReference>
<evidence type="ECO:0000313" key="1">
    <source>
        <dbReference type="EMBL" id="MDT9599507.1"/>
    </source>
</evidence>
<gene>
    <name evidence="1" type="ORF">RQX22_11150</name>
</gene>
<keyword evidence="2" id="KW-1185">Reference proteome</keyword>
<dbReference type="Pfam" id="PF02620">
    <property type="entry name" value="YceD"/>
    <property type="match status" value="1"/>
</dbReference>
<evidence type="ECO:0000313" key="2">
    <source>
        <dbReference type="Proteomes" id="UP001259572"/>
    </source>
</evidence>
<protein>
    <submittedName>
        <fullName evidence="1">YceD family protein</fullName>
    </submittedName>
</protein>
<dbReference type="EMBL" id="JAVUPU010000005">
    <property type="protein sequence ID" value="MDT9599507.1"/>
    <property type="molecule type" value="Genomic_DNA"/>
</dbReference>
<sequence>MTDQPEFSRPVRIDSLSEAPRRIAIEADEGEKRALARRFDLAGLDRLTAEVALSRSEETVTAQGSLSAAVAQSCVVTGEAVETEIAEPFALSFRPPPEPGAAEEEVELAEAEMDVIFFEGGNVDIGEAVAQTLSLALDPYPRAPIAEAVLRDAGVKSEEEAGPFGALAALRDKMKP</sequence>
<reference evidence="1 2" key="1">
    <citation type="submission" date="2023-05" db="EMBL/GenBank/DDBJ databases">
        <authorList>
            <person name="Guo Y."/>
        </authorList>
    </citation>
    <scope>NUCLEOTIDE SEQUENCE [LARGE SCALE GENOMIC DNA]</scope>
    <source>
        <strain evidence="1 2">GR2756</strain>
    </source>
</reference>
<name>A0ABU3Q881_9SPHN</name>
<dbReference type="InterPro" id="IPR003772">
    <property type="entry name" value="YceD"/>
</dbReference>
<dbReference type="Proteomes" id="UP001259572">
    <property type="component" value="Unassembled WGS sequence"/>
</dbReference>
<accession>A0ABU3Q881</accession>
<organism evidence="1 2">
    <name type="scientific">Sphingosinicella rhizophila</name>
    <dbReference type="NCBI Taxonomy" id="3050082"/>
    <lineage>
        <taxon>Bacteria</taxon>
        <taxon>Pseudomonadati</taxon>
        <taxon>Pseudomonadota</taxon>
        <taxon>Alphaproteobacteria</taxon>
        <taxon>Sphingomonadales</taxon>
        <taxon>Sphingosinicellaceae</taxon>
        <taxon>Sphingosinicella</taxon>
    </lineage>
</organism>
<proteinExistence type="predicted"/>